<dbReference type="AlphaFoldDB" id="A0A9N9ILU3"/>
<gene>
    <name evidence="2" type="ORF">DERYTH_LOCUS16006</name>
</gene>
<evidence type="ECO:0000313" key="2">
    <source>
        <dbReference type="EMBL" id="CAG8741019.1"/>
    </source>
</evidence>
<feature type="compositionally biased region" description="Basic and acidic residues" evidence="1">
    <location>
        <begin position="139"/>
        <end position="151"/>
    </location>
</feature>
<sequence>MGMKNTRDVISHTFMLYASFTLSSPASEREGALSSPTVPVVHTDFCYSLVDEPSRDGVERPQDDSPFEEAFSVPESVAVQLKKHMPFGENVEPEALPEVAVTASPSLCEEDRKTNEFLDLVQKRSVSDGIRHRKRKEKLQHETAENPKDQEAPMISQNISSVKNVPILDDQQKITYLEE</sequence>
<proteinExistence type="predicted"/>
<feature type="non-terminal residue" evidence="2">
    <location>
        <position position="1"/>
    </location>
</feature>
<dbReference type="EMBL" id="CAJVPY010013518">
    <property type="protein sequence ID" value="CAG8741019.1"/>
    <property type="molecule type" value="Genomic_DNA"/>
</dbReference>
<feature type="region of interest" description="Disordered" evidence="1">
    <location>
        <begin position="129"/>
        <end position="163"/>
    </location>
</feature>
<keyword evidence="3" id="KW-1185">Reference proteome</keyword>
<evidence type="ECO:0000256" key="1">
    <source>
        <dbReference type="SAM" id="MobiDB-lite"/>
    </source>
</evidence>
<evidence type="ECO:0000313" key="3">
    <source>
        <dbReference type="Proteomes" id="UP000789405"/>
    </source>
</evidence>
<organism evidence="2 3">
    <name type="scientific">Dentiscutata erythropus</name>
    <dbReference type="NCBI Taxonomy" id="1348616"/>
    <lineage>
        <taxon>Eukaryota</taxon>
        <taxon>Fungi</taxon>
        <taxon>Fungi incertae sedis</taxon>
        <taxon>Mucoromycota</taxon>
        <taxon>Glomeromycotina</taxon>
        <taxon>Glomeromycetes</taxon>
        <taxon>Diversisporales</taxon>
        <taxon>Gigasporaceae</taxon>
        <taxon>Dentiscutata</taxon>
    </lineage>
</organism>
<feature type="compositionally biased region" description="Basic and acidic residues" evidence="1">
    <location>
        <begin position="52"/>
        <end position="63"/>
    </location>
</feature>
<feature type="region of interest" description="Disordered" evidence="1">
    <location>
        <begin position="52"/>
        <end position="72"/>
    </location>
</feature>
<accession>A0A9N9ILU3</accession>
<dbReference type="Proteomes" id="UP000789405">
    <property type="component" value="Unassembled WGS sequence"/>
</dbReference>
<dbReference type="OrthoDB" id="2412578at2759"/>
<name>A0A9N9ILU3_9GLOM</name>
<reference evidence="2" key="1">
    <citation type="submission" date="2021-06" db="EMBL/GenBank/DDBJ databases">
        <authorList>
            <person name="Kallberg Y."/>
            <person name="Tangrot J."/>
            <person name="Rosling A."/>
        </authorList>
    </citation>
    <scope>NUCLEOTIDE SEQUENCE</scope>
    <source>
        <strain evidence="2">MA453B</strain>
    </source>
</reference>
<comment type="caution">
    <text evidence="2">The sequence shown here is derived from an EMBL/GenBank/DDBJ whole genome shotgun (WGS) entry which is preliminary data.</text>
</comment>
<protein>
    <submittedName>
        <fullName evidence="2">15623_t:CDS:1</fullName>
    </submittedName>
</protein>